<name>A0ABT8A9I6_9PROT</name>
<feature type="signal peptide" evidence="1">
    <location>
        <begin position="1"/>
        <end position="21"/>
    </location>
</feature>
<evidence type="ECO:0000256" key="1">
    <source>
        <dbReference type="SAM" id="SignalP"/>
    </source>
</evidence>
<comment type="caution">
    <text evidence="2">The sequence shown here is derived from an EMBL/GenBank/DDBJ whole genome shotgun (WGS) entry which is preliminary data.</text>
</comment>
<organism evidence="2 3">
    <name type="scientific">Paeniroseomonas aquatica</name>
    <dbReference type="NCBI Taxonomy" id="373043"/>
    <lineage>
        <taxon>Bacteria</taxon>
        <taxon>Pseudomonadati</taxon>
        <taxon>Pseudomonadota</taxon>
        <taxon>Alphaproteobacteria</taxon>
        <taxon>Acetobacterales</taxon>
        <taxon>Acetobacteraceae</taxon>
        <taxon>Paeniroseomonas</taxon>
    </lineage>
</organism>
<keyword evidence="1" id="KW-0732">Signal</keyword>
<gene>
    <name evidence="2" type="ORF">QWZ14_18700</name>
</gene>
<reference evidence="3" key="1">
    <citation type="journal article" date="2019" name="Int. J. Syst. Evol. Microbiol.">
        <title>The Global Catalogue of Microorganisms (GCM) 10K type strain sequencing project: providing services to taxonomists for standard genome sequencing and annotation.</title>
        <authorList>
            <consortium name="The Broad Institute Genomics Platform"/>
            <consortium name="The Broad Institute Genome Sequencing Center for Infectious Disease"/>
            <person name="Wu L."/>
            <person name="Ma J."/>
        </authorList>
    </citation>
    <scope>NUCLEOTIDE SEQUENCE [LARGE SCALE GENOMIC DNA]</scope>
    <source>
        <strain evidence="3">CECT 7131</strain>
    </source>
</reference>
<dbReference type="RefSeq" id="WP_290318327.1">
    <property type="nucleotide sequence ID" value="NZ_JAUFPN010000172.1"/>
</dbReference>
<proteinExistence type="predicted"/>
<protein>
    <submittedName>
        <fullName evidence="2">Uncharacterized protein</fullName>
    </submittedName>
</protein>
<accession>A0ABT8A9I6</accession>
<evidence type="ECO:0000313" key="3">
    <source>
        <dbReference type="Proteomes" id="UP001529369"/>
    </source>
</evidence>
<dbReference type="Proteomes" id="UP001529369">
    <property type="component" value="Unassembled WGS sequence"/>
</dbReference>
<sequence>MRSLLLAAALGLGLLSAGGSAAPAAAAPYHAGPAADLAQAATPVHYERHGYRPHYAPPRHHWHRYAPPPPRHSWRHQPRHYYYGAR</sequence>
<evidence type="ECO:0000313" key="2">
    <source>
        <dbReference type="EMBL" id="MDN3566406.1"/>
    </source>
</evidence>
<dbReference type="EMBL" id="JAUFPN010000172">
    <property type="protein sequence ID" value="MDN3566406.1"/>
    <property type="molecule type" value="Genomic_DNA"/>
</dbReference>
<keyword evidence="3" id="KW-1185">Reference proteome</keyword>
<feature type="chain" id="PRO_5045251302" evidence="1">
    <location>
        <begin position="22"/>
        <end position="86"/>
    </location>
</feature>